<comment type="subcellular location">
    <subcellularLocation>
        <location evidence="1">Membrane</location>
        <topology evidence="1">Multi-pass membrane protein</topology>
    </subcellularLocation>
</comment>
<sequence>MAQLLSSPPYVFTMAASMLTAWLSDRMQIRWPVICAQYLFTVAGLLIMLYGEVPAFRYFGLFLSVYGSQSNGPQLLAYAQNQTPTMAKKGILPAIMITVGAAGGVTGSCIFRSQDAPNYLPGMWTTIAFQLASCVITFSGSMYFKRQNKLLEQGKVDVLEGVPGFKYTP</sequence>
<gene>
    <name evidence="7" type="ORF">B0A52_08465</name>
</gene>
<evidence type="ECO:0000256" key="5">
    <source>
        <dbReference type="ARBA" id="ARBA00023136"/>
    </source>
</evidence>
<evidence type="ECO:0000256" key="3">
    <source>
        <dbReference type="ARBA" id="ARBA00022692"/>
    </source>
</evidence>
<keyword evidence="4 6" id="KW-1133">Transmembrane helix</keyword>
<keyword evidence="5 6" id="KW-0472">Membrane</keyword>
<dbReference type="SUPFAM" id="SSF103473">
    <property type="entry name" value="MFS general substrate transporter"/>
    <property type="match status" value="1"/>
</dbReference>
<protein>
    <recommendedName>
        <fullName evidence="9">Major facilitator superfamily (MFS) profile domain-containing protein</fullName>
    </recommendedName>
</protein>
<accession>A0A438MVS4</accession>
<dbReference type="GO" id="GO:0016020">
    <property type="term" value="C:membrane"/>
    <property type="evidence" value="ECO:0007669"/>
    <property type="project" value="UniProtKB-SubCell"/>
</dbReference>
<organism evidence="7 8">
    <name type="scientific">Exophiala mesophila</name>
    <name type="common">Black yeast-like fungus</name>
    <dbReference type="NCBI Taxonomy" id="212818"/>
    <lineage>
        <taxon>Eukaryota</taxon>
        <taxon>Fungi</taxon>
        <taxon>Dikarya</taxon>
        <taxon>Ascomycota</taxon>
        <taxon>Pezizomycotina</taxon>
        <taxon>Eurotiomycetes</taxon>
        <taxon>Chaetothyriomycetidae</taxon>
        <taxon>Chaetothyriales</taxon>
        <taxon>Herpotrichiellaceae</taxon>
        <taxon>Exophiala</taxon>
    </lineage>
</organism>
<keyword evidence="3 6" id="KW-0812">Transmembrane</keyword>
<evidence type="ECO:0000256" key="2">
    <source>
        <dbReference type="ARBA" id="ARBA00022448"/>
    </source>
</evidence>
<keyword evidence="2" id="KW-0813">Transport</keyword>
<reference evidence="7 8" key="1">
    <citation type="submission" date="2017-03" db="EMBL/GenBank/DDBJ databases">
        <title>Genomes of endolithic fungi from Antarctica.</title>
        <authorList>
            <person name="Coleine C."/>
            <person name="Masonjones S."/>
            <person name="Stajich J.E."/>
        </authorList>
    </citation>
    <scope>NUCLEOTIDE SEQUENCE [LARGE SCALE GENOMIC DNA]</scope>
    <source>
        <strain evidence="7 8">CCFEE 6314</strain>
    </source>
</reference>
<proteinExistence type="predicted"/>
<feature type="transmembrane region" description="Helical" evidence="6">
    <location>
        <begin position="31"/>
        <end position="50"/>
    </location>
</feature>
<evidence type="ECO:0008006" key="9">
    <source>
        <dbReference type="Google" id="ProtNLM"/>
    </source>
</evidence>
<dbReference type="GO" id="GO:0022857">
    <property type="term" value="F:transmembrane transporter activity"/>
    <property type="evidence" value="ECO:0007669"/>
    <property type="project" value="TreeGrafter"/>
</dbReference>
<evidence type="ECO:0000313" key="7">
    <source>
        <dbReference type="EMBL" id="RVX67860.1"/>
    </source>
</evidence>
<dbReference type="AlphaFoldDB" id="A0A438MVS4"/>
<dbReference type="Gene3D" id="1.20.1250.20">
    <property type="entry name" value="MFS general substrate transporter like domains"/>
    <property type="match status" value="1"/>
</dbReference>
<evidence type="ECO:0000256" key="6">
    <source>
        <dbReference type="SAM" id="Phobius"/>
    </source>
</evidence>
<dbReference type="InterPro" id="IPR036259">
    <property type="entry name" value="MFS_trans_sf"/>
</dbReference>
<comment type="caution">
    <text evidence="7">The sequence shown here is derived from an EMBL/GenBank/DDBJ whole genome shotgun (WGS) entry which is preliminary data.</text>
</comment>
<dbReference type="PANTHER" id="PTHR43791:SF47">
    <property type="entry name" value="MAJOR FACILITATOR SUPERFAMILY (MFS) PROFILE DOMAIN-CONTAINING PROTEIN-RELATED"/>
    <property type="match status" value="1"/>
</dbReference>
<evidence type="ECO:0000256" key="4">
    <source>
        <dbReference type="ARBA" id="ARBA00022989"/>
    </source>
</evidence>
<evidence type="ECO:0000313" key="8">
    <source>
        <dbReference type="Proteomes" id="UP000288859"/>
    </source>
</evidence>
<evidence type="ECO:0000256" key="1">
    <source>
        <dbReference type="ARBA" id="ARBA00004141"/>
    </source>
</evidence>
<dbReference type="VEuPathDB" id="FungiDB:PV10_00590"/>
<dbReference type="PANTHER" id="PTHR43791">
    <property type="entry name" value="PERMEASE-RELATED"/>
    <property type="match status" value="1"/>
</dbReference>
<name>A0A438MVS4_EXOME</name>
<dbReference type="OrthoDB" id="3639251at2759"/>
<dbReference type="Proteomes" id="UP000288859">
    <property type="component" value="Unassembled WGS sequence"/>
</dbReference>
<dbReference type="EMBL" id="NAJM01000043">
    <property type="protein sequence ID" value="RVX67860.1"/>
    <property type="molecule type" value="Genomic_DNA"/>
</dbReference>
<feature type="transmembrane region" description="Helical" evidence="6">
    <location>
        <begin position="91"/>
        <end position="111"/>
    </location>
</feature>
<feature type="transmembrane region" description="Helical" evidence="6">
    <location>
        <begin position="123"/>
        <end position="144"/>
    </location>
</feature>